<evidence type="ECO:0000313" key="9">
    <source>
        <dbReference type="EMBL" id="TQM67088.1"/>
    </source>
</evidence>
<dbReference type="GO" id="GO:0008395">
    <property type="term" value="F:steroid hydroxylase activity"/>
    <property type="evidence" value="ECO:0007669"/>
    <property type="project" value="TreeGrafter"/>
</dbReference>
<evidence type="ECO:0000256" key="7">
    <source>
        <dbReference type="RuleBase" id="RU000461"/>
    </source>
</evidence>
<comment type="similarity">
    <text evidence="1 7">Belongs to the cytochrome P450 family.</text>
</comment>
<gene>
    <name evidence="9" type="ORF">FHX41_0686</name>
</gene>
<evidence type="ECO:0000256" key="8">
    <source>
        <dbReference type="SAM" id="MobiDB-lite"/>
    </source>
</evidence>
<dbReference type="InterPro" id="IPR017972">
    <property type="entry name" value="Cyt_P450_CS"/>
</dbReference>
<dbReference type="SUPFAM" id="SSF48264">
    <property type="entry name" value="Cytochrome P450"/>
    <property type="match status" value="1"/>
</dbReference>
<dbReference type="GO" id="GO:0036199">
    <property type="term" value="F:cholest-4-en-3-one 26-monooxygenase activity"/>
    <property type="evidence" value="ECO:0007669"/>
    <property type="project" value="TreeGrafter"/>
</dbReference>
<keyword evidence="2 7" id="KW-0349">Heme</keyword>
<evidence type="ECO:0000256" key="3">
    <source>
        <dbReference type="ARBA" id="ARBA00022723"/>
    </source>
</evidence>
<dbReference type="AlphaFoldDB" id="A0A543I932"/>
<keyword evidence="5 7" id="KW-0408">Iron</keyword>
<dbReference type="Gene3D" id="1.10.630.10">
    <property type="entry name" value="Cytochrome P450"/>
    <property type="match status" value="1"/>
</dbReference>
<name>A0A543I932_9ACTN</name>
<dbReference type="FunFam" id="1.10.630.10:FF:000018">
    <property type="entry name" value="Cytochrome P450 monooxygenase"/>
    <property type="match status" value="1"/>
</dbReference>
<comment type="caution">
    <text evidence="9">The sequence shown here is derived from an EMBL/GenBank/DDBJ whole genome shotgun (WGS) entry which is preliminary data.</text>
</comment>
<evidence type="ECO:0000256" key="2">
    <source>
        <dbReference type="ARBA" id="ARBA00022617"/>
    </source>
</evidence>
<evidence type="ECO:0000256" key="1">
    <source>
        <dbReference type="ARBA" id="ARBA00010617"/>
    </source>
</evidence>
<dbReference type="Proteomes" id="UP000316706">
    <property type="component" value="Unassembled WGS sequence"/>
</dbReference>
<dbReference type="PANTHER" id="PTHR46696">
    <property type="entry name" value="P450, PUTATIVE (EUROFUNG)-RELATED"/>
    <property type="match status" value="1"/>
</dbReference>
<accession>A0A543I932</accession>
<evidence type="ECO:0000256" key="5">
    <source>
        <dbReference type="ARBA" id="ARBA00023004"/>
    </source>
</evidence>
<dbReference type="PRINTS" id="PR00359">
    <property type="entry name" value="BP450"/>
</dbReference>
<evidence type="ECO:0000256" key="4">
    <source>
        <dbReference type="ARBA" id="ARBA00023002"/>
    </source>
</evidence>
<protein>
    <submittedName>
        <fullName evidence="9">Cytochrome P450</fullName>
    </submittedName>
</protein>
<keyword evidence="6 7" id="KW-0503">Monooxygenase</keyword>
<keyword evidence="3 7" id="KW-0479">Metal-binding</keyword>
<evidence type="ECO:0000313" key="10">
    <source>
        <dbReference type="Proteomes" id="UP000316706"/>
    </source>
</evidence>
<dbReference type="GO" id="GO:0006707">
    <property type="term" value="P:cholesterol catabolic process"/>
    <property type="evidence" value="ECO:0007669"/>
    <property type="project" value="TreeGrafter"/>
</dbReference>
<dbReference type="Pfam" id="PF00067">
    <property type="entry name" value="p450"/>
    <property type="match status" value="1"/>
</dbReference>
<dbReference type="RefSeq" id="WP_221635184.1">
    <property type="nucleotide sequence ID" value="NZ_VFPO01000001.1"/>
</dbReference>
<sequence>MSEQATLDLMDLSAFAEGRDHEVFRALRDHDPLHWNDEPDGRGFWSVTRYADIQQVASDHKTFSSAEGTQIQDRRAEGQGDPSIHNMDPPEQTALRRIVVPHMRPAKIRQMEGVIVEAVDGLLDKALAEGGAEEDFDFVHQIAAQLPLLIIGRMLGAPAEACPHMQRWTNQMASEDPEYSAGPETMAAARDEVFSYFRELERERRAEPREDIVSALAHAELNGEPLRRGQLDAYYLLLMVAGNETTRNLLSGGVVGLAGEPEQWRALKADPDRVPSAVEEMVRWVSPVLSMRRTATRDVELHGKTIKAGEKVVMWFCSGNRDERVFKDPDRFLYDRSPNDHIGFGWGVHACLGAHLARVEARLFFQRLIERGLRVEVRGEPERLQSNFFRGIKRLPVRLVTDRG</sequence>
<evidence type="ECO:0000256" key="6">
    <source>
        <dbReference type="ARBA" id="ARBA00023033"/>
    </source>
</evidence>
<dbReference type="InterPro" id="IPR036396">
    <property type="entry name" value="Cyt_P450_sf"/>
</dbReference>
<dbReference type="GO" id="GO:0005506">
    <property type="term" value="F:iron ion binding"/>
    <property type="evidence" value="ECO:0007669"/>
    <property type="project" value="InterPro"/>
</dbReference>
<dbReference type="CDD" id="cd11033">
    <property type="entry name" value="CYP142-like"/>
    <property type="match status" value="1"/>
</dbReference>
<dbReference type="EMBL" id="VFPO01000001">
    <property type="protein sequence ID" value="TQM67088.1"/>
    <property type="molecule type" value="Genomic_DNA"/>
</dbReference>
<organism evidence="9 10">
    <name type="scientific">Actinomadura hallensis</name>
    <dbReference type="NCBI Taxonomy" id="337895"/>
    <lineage>
        <taxon>Bacteria</taxon>
        <taxon>Bacillati</taxon>
        <taxon>Actinomycetota</taxon>
        <taxon>Actinomycetes</taxon>
        <taxon>Streptosporangiales</taxon>
        <taxon>Thermomonosporaceae</taxon>
        <taxon>Actinomadura</taxon>
    </lineage>
</organism>
<reference evidence="9 10" key="1">
    <citation type="submission" date="2019-06" db="EMBL/GenBank/DDBJ databases">
        <title>Sequencing the genomes of 1000 actinobacteria strains.</title>
        <authorList>
            <person name="Klenk H.-P."/>
        </authorList>
    </citation>
    <scope>NUCLEOTIDE SEQUENCE [LARGE SCALE GENOMIC DNA]</scope>
    <source>
        <strain evidence="9 10">DSM 45043</strain>
    </source>
</reference>
<feature type="region of interest" description="Disordered" evidence="8">
    <location>
        <begin position="58"/>
        <end position="92"/>
    </location>
</feature>
<dbReference type="GO" id="GO:0020037">
    <property type="term" value="F:heme binding"/>
    <property type="evidence" value="ECO:0007669"/>
    <property type="project" value="InterPro"/>
</dbReference>
<keyword evidence="10" id="KW-1185">Reference proteome</keyword>
<dbReference type="PANTHER" id="PTHR46696:SF4">
    <property type="entry name" value="BIOTIN BIOSYNTHESIS CYTOCHROME P450"/>
    <property type="match status" value="1"/>
</dbReference>
<dbReference type="InterPro" id="IPR001128">
    <property type="entry name" value="Cyt_P450"/>
</dbReference>
<dbReference type="PROSITE" id="PS00086">
    <property type="entry name" value="CYTOCHROME_P450"/>
    <property type="match status" value="1"/>
</dbReference>
<proteinExistence type="inferred from homology"/>
<dbReference type="InterPro" id="IPR002397">
    <property type="entry name" value="Cyt_P450_B"/>
</dbReference>
<keyword evidence="4 7" id="KW-0560">Oxidoreductase</keyword>